<dbReference type="NCBIfam" id="TIGR02858">
    <property type="entry name" value="spore_III_AA"/>
    <property type="match status" value="1"/>
</dbReference>
<dbReference type="InterPro" id="IPR027417">
    <property type="entry name" value="P-loop_NTPase"/>
</dbReference>
<dbReference type="EMBL" id="BSCH01000004">
    <property type="protein sequence ID" value="GLG89433.1"/>
    <property type="molecule type" value="Genomic_DNA"/>
</dbReference>
<keyword evidence="7" id="KW-1185">Reference proteome</keyword>
<reference evidence="5" key="3">
    <citation type="submission" date="2022-11" db="EMBL/GenBank/DDBJ databases">
        <title>Draft genome sequence of Sellimonas catena strain 18CBH55.</title>
        <authorList>
            <person name="Hisatomi A."/>
            <person name="Ohkuma M."/>
            <person name="Sakamoto M."/>
        </authorList>
    </citation>
    <scope>NUCLEOTIDE SEQUENCE</scope>
    <source>
        <strain evidence="5">18CBH55</strain>
    </source>
</reference>
<reference evidence="5" key="4">
    <citation type="submission" date="2022-11" db="EMBL/GenBank/DDBJ databases">
        <title>Draft genome sequence of Sellimonas catena strain 18CBH55.</title>
        <authorList>
            <person name="Atsushi H."/>
            <person name="Moriya O."/>
            <person name="Mitsuo S."/>
        </authorList>
    </citation>
    <scope>NUCLEOTIDE SEQUENCE</scope>
    <source>
        <strain evidence="5">18CBH55</strain>
    </source>
</reference>
<proteinExistence type="predicted"/>
<evidence type="ECO:0000259" key="3">
    <source>
        <dbReference type="SMART" id="SM00382"/>
    </source>
</evidence>
<keyword evidence="1" id="KW-0547">Nucleotide-binding</keyword>
<dbReference type="InterPro" id="IPR045735">
    <property type="entry name" value="Spore_III_AA_AAA+_ATPase"/>
</dbReference>
<evidence type="ECO:0000313" key="4">
    <source>
        <dbReference type="EMBL" id="GLG04099.1"/>
    </source>
</evidence>
<evidence type="ECO:0000313" key="7">
    <source>
        <dbReference type="Proteomes" id="UP001145145"/>
    </source>
</evidence>
<dbReference type="Gene3D" id="3.40.50.300">
    <property type="entry name" value="P-loop containing nucleotide triphosphate hydrolases"/>
    <property type="match status" value="1"/>
</dbReference>
<reference evidence="4" key="2">
    <citation type="submission" date="2022-11" db="EMBL/GenBank/DDBJ databases">
        <title>Draft genome sequence of Sellimonas catena strain 12EGH17.</title>
        <authorList>
            <person name="Atsushi H."/>
            <person name="Moriya O."/>
            <person name="Mitsuo S."/>
        </authorList>
    </citation>
    <scope>NUCLEOTIDE SEQUENCE</scope>
    <source>
        <strain evidence="4">12EGH17</strain>
    </source>
</reference>
<dbReference type="RefSeq" id="WP_087167326.1">
    <property type="nucleotide sequence ID" value="NZ_BSBO01000010.1"/>
</dbReference>
<sequence>MSKREEIFRILPERLKSVIGKRNLDFDQVTEICIRVGRPVCVYVGGREVRLDYFPGKEELKEIVNFMSRYSPYAFEEEMRKGFLTIEGGHRVGMAGKAITERDRVKNLRYVSSVHIRAAHEVKGCADRVFPYITNQKELYHTMIISPPGCGKTTLLRDIIRQVSDGNTYVKGCTVGIVDERSEIAGCYLGAAQNDIGLRSDVLDACPKAEGMLMLIRSMTPKVVAADEIGTKEDVEAIEYAMHCGCRILVTAHGNSVQELRKKPVLGRMIQEERFERYIVLKQGDRPGMIEGIYDRRGQPCC</sequence>
<evidence type="ECO:0000313" key="6">
    <source>
        <dbReference type="Proteomes" id="UP001145094"/>
    </source>
</evidence>
<accession>A0A9W6C8M5</accession>
<evidence type="ECO:0000256" key="1">
    <source>
        <dbReference type="ARBA" id="ARBA00022741"/>
    </source>
</evidence>
<dbReference type="PANTHER" id="PTHR20953">
    <property type="entry name" value="KINASE-RELATED"/>
    <property type="match status" value="1"/>
</dbReference>
<dbReference type="AlphaFoldDB" id="A0A9W6C8M5"/>
<feature type="domain" description="AAA+ ATPase" evidence="3">
    <location>
        <begin position="138"/>
        <end position="285"/>
    </location>
</feature>
<organism evidence="5 6">
    <name type="scientific">Sellimonas catena</name>
    <dbReference type="NCBI Taxonomy" id="2994035"/>
    <lineage>
        <taxon>Bacteria</taxon>
        <taxon>Bacillati</taxon>
        <taxon>Bacillota</taxon>
        <taxon>Clostridia</taxon>
        <taxon>Lachnospirales</taxon>
        <taxon>Lachnospiraceae</taxon>
        <taxon>Sellimonas</taxon>
    </lineage>
</organism>
<dbReference type="Proteomes" id="UP001145094">
    <property type="component" value="Unassembled WGS sequence"/>
</dbReference>
<dbReference type="SMART" id="SM00382">
    <property type="entry name" value="AAA"/>
    <property type="match status" value="1"/>
</dbReference>
<reference evidence="5 7" key="5">
    <citation type="journal article" date="2023" name="Int. J. Syst. Evol. Microbiol.">
        <title>Sellimonas catena sp. nov., isolated from human faeces.</title>
        <authorList>
            <person name="Hisatomi A."/>
            <person name="Ohkuma M."/>
            <person name="Sakamoto M."/>
        </authorList>
    </citation>
    <scope>NUCLEOTIDE SEQUENCE</scope>
    <source>
        <strain evidence="4 7">12EGH17</strain>
        <strain evidence="5">18CBH55</strain>
    </source>
</reference>
<dbReference type="GO" id="GO:0005524">
    <property type="term" value="F:ATP binding"/>
    <property type="evidence" value="ECO:0007669"/>
    <property type="project" value="UniProtKB-KW"/>
</dbReference>
<dbReference type="PANTHER" id="PTHR20953:SF3">
    <property type="entry name" value="P-LOOP CONTAINING NUCLEOSIDE TRIPHOSPHATE HYDROLASES SUPERFAMILY PROTEIN"/>
    <property type="match status" value="1"/>
</dbReference>
<evidence type="ECO:0000313" key="5">
    <source>
        <dbReference type="EMBL" id="GLG89433.1"/>
    </source>
</evidence>
<protein>
    <submittedName>
        <fullName evidence="5">Stage III sporulation protein AA</fullName>
    </submittedName>
</protein>
<gene>
    <name evidence="4" type="ORF">Selli1_12730</name>
    <name evidence="5" type="ORF">Selli2_08600</name>
</gene>
<dbReference type="InterPro" id="IPR014217">
    <property type="entry name" value="Spore_III_AA"/>
</dbReference>
<dbReference type="SUPFAM" id="SSF52540">
    <property type="entry name" value="P-loop containing nucleoside triphosphate hydrolases"/>
    <property type="match status" value="1"/>
</dbReference>
<dbReference type="InterPro" id="IPR003593">
    <property type="entry name" value="AAA+_ATPase"/>
</dbReference>
<reference evidence="4" key="1">
    <citation type="submission" date="2022-11" db="EMBL/GenBank/DDBJ databases">
        <title>Draft genome sequence of Sellimonas catena strain 12EGH17.</title>
        <authorList>
            <person name="Hisatomi A."/>
            <person name="Ohkuma M."/>
            <person name="Sakamoto M."/>
        </authorList>
    </citation>
    <scope>NUCLEOTIDE SEQUENCE</scope>
    <source>
        <strain evidence="4">12EGH17</strain>
    </source>
</reference>
<dbReference type="Proteomes" id="UP001145145">
    <property type="component" value="Unassembled WGS sequence"/>
</dbReference>
<name>A0A9W6C8M5_9FIRM</name>
<keyword evidence="2" id="KW-0067">ATP-binding</keyword>
<dbReference type="EMBL" id="BSBO01000010">
    <property type="protein sequence ID" value="GLG04099.1"/>
    <property type="molecule type" value="Genomic_DNA"/>
</dbReference>
<comment type="caution">
    <text evidence="5">The sequence shown here is derived from an EMBL/GenBank/DDBJ whole genome shotgun (WGS) entry which is preliminary data.</text>
</comment>
<evidence type="ECO:0000256" key="2">
    <source>
        <dbReference type="ARBA" id="ARBA00022840"/>
    </source>
</evidence>
<dbReference type="Pfam" id="PF19568">
    <property type="entry name" value="Spore_III_AA"/>
    <property type="match status" value="1"/>
</dbReference>